<reference evidence="10 11" key="2">
    <citation type="journal article" date="2017" name="Front. Plant Sci.">
        <title>Gene Classification and Mining of Molecular Markers Useful in Red Clover (Trifolium pratense) Breeding.</title>
        <authorList>
            <person name="Istvanek J."/>
            <person name="Dluhosova J."/>
            <person name="Dluhos P."/>
            <person name="Patkova L."/>
            <person name="Nedelnik J."/>
            <person name="Repkova J."/>
        </authorList>
    </citation>
    <scope>NUCLEOTIDE SEQUENCE [LARGE SCALE GENOMIC DNA]</scope>
    <source>
        <strain evidence="11">cv. Tatra</strain>
        <tissue evidence="10">Young leaves</tissue>
    </source>
</reference>
<protein>
    <submittedName>
        <fullName evidence="10">RALF protein</fullName>
    </submittedName>
</protein>
<dbReference type="PANTHER" id="PTHR33136">
    <property type="entry name" value="RAPID ALKALINIZATION FACTOR-LIKE"/>
    <property type="match status" value="1"/>
</dbReference>
<dbReference type="Gramene" id="Tp57577_TGAC_v2_mRNA9937">
    <property type="protein sequence ID" value="Tp57577_TGAC_v2_mRNA9937"/>
    <property type="gene ID" value="Tp57577_TGAC_v2_gene9615"/>
</dbReference>
<evidence type="ECO:0000256" key="1">
    <source>
        <dbReference type="ARBA" id="ARBA00004613"/>
    </source>
</evidence>
<accession>A0A2K3M9Y7</accession>
<organism evidence="10 11">
    <name type="scientific">Trifolium pratense</name>
    <name type="common">Red clover</name>
    <dbReference type="NCBI Taxonomy" id="57577"/>
    <lineage>
        <taxon>Eukaryota</taxon>
        <taxon>Viridiplantae</taxon>
        <taxon>Streptophyta</taxon>
        <taxon>Embryophyta</taxon>
        <taxon>Tracheophyta</taxon>
        <taxon>Spermatophyta</taxon>
        <taxon>Magnoliopsida</taxon>
        <taxon>eudicotyledons</taxon>
        <taxon>Gunneridae</taxon>
        <taxon>Pentapetalae</taxon>
        <taxon>rosids</taxon>
        <taxon>fabids</taxon>
        <taxon>Fabales</taxon>
        <taxon>Fabaceae</taxon>
        <taxon>Papilionoideae</taxon>
        <taxon>50 kb inversion clade</taxon>
        <taxon>NPAAA clade</taxon>
        <taxon>Hologalegina</taxon>
        <taxon>IRL clade</taxon>
        <taxon>Trifolieae</taxon>
        <taxon>Trifolium</taxon>
    </lineage>
</organism>
<keyword evidence="5 7" id="KW-0732">Signal</keyword>
<dbReference type="Pfam" id="PF05498">
    <property type="entry name" value="RALF"/>
    <property type="match status" value="1"/>
</dbReference>
<dbReference type="GO" id="GO:0019722">
    <property type="term" value="P:calcium-mediated signaling"/>
    <property type="evidence" value="ECO:0007669"/>
    <property type="project" value="TreeGrafter"/>
</dbReference>
<dbReference type="GO" id="GO:0040008">
    <property type="term" value="P:regulation of growth"/>
    <property type="evidence" value="ECO:0007669"/>
    <property type="project" value="UniProtKB-ARBA"/>
</dbReference>
<sequence length="119" mass="13283">MSNASFLLLPFYLFMVSMSIFPTTNSATGEHRLKWEATVTAPSCQGSIEECIEEGEFGMDSESHRRILATTQYISYRALQRNTVPCSRKGASYYNCQTGAEANPYSRGCATITRCRNNS</sequence>
<keyword evidence="4" id="KW-0372">Hormone</keyword>
<feature type="chain" id="PRO_5015082885" evidence="7">
    <location>
        <begin position="20"/>
        <end position="119"/>
    </location>
</feature>
<proteinExistence type="inferred from homology"/>
<evidence type="ECO:0000256" key="6">
    <source>
        <dbReference type="ARBA" id="ARBA00023157"/>
    </source>
</evidence>
<evidence type="ECO:0000256" key="5">
    <source>
        <dbReference type="ARBA" id="ARBA00022729"/>
    </source>
</evidence>
<dbReference type="GO" id="GO:0009506">
    <property type="term" value="C:plasmodesma"/>
    <property type="evidence" value="ECO:0007669"/>
    <property type="project" value="TreeGrafter"/>
</dbReference>
<comment type="caution">
    <text evidence="10">The sequence shown here is derived from an EMBL/GenBank/DDBJ whole genome shotgun (WGS) entry which is preliminary data.</text>
</comment>
<dbReference type="EMBL" id="ASHM01054254">
    <property type="protein sequence ID" value="PNX87591.1"/>
    <property type="molecule type" value="Genomic_DNA"/>
</dbReference>
<comment type="similarity">
    <text evidence="2">Belongs to the plant rapid alkalinization factor (RALF) family.</text>
</comment>
<feature type="signal peptide" evidence="7">
    <location>
        <begin position="1"/>
        <end position="19"/>
    </location>
</feature>
<dbReference type="AlphaFoldDB" id="A0A2K3M9Y7"/>
<dbReference type="GO" id="GO:0005179">
    <property type="term" value="F:hormone activity"/>
    <property type="evidence" value="ECO:0007669"/>
    <property type="project" value="UniProtKB-KW"/>
</dbReference>
<gene>
    <name evidence="10" type="primary">RALF</name>
    <name evidence="8" type="ORF">L195_g040238</name>
    <name evidence="9" type="ORF">L195_g043683</name>
    <name evidence="10" type="ORF">L195_g043690</name>
</gene>
<reference evidence="10 11" key="1">
    <citation type="journal article" date="2014" name="Am. J. Bot.">
        <title>Genome assembly and annotation for red clover (Trifolium pratense; Fabaceae).</title>
        <authorList>
            <person name="Istvanek J."/>
            <person name="Jaros M."/>
            <person name="Krenek A."/>
            <person name="Repkova J."/>
        </authorList>
    </citation>
    <scope>NUCLEOTIDE SEQUENCE [LARGE SCALE GENOMIC DNA]</scope>
    <source>
        <strain evidence="11">cv. Tatra</strain>
        <tissue evidence="10">Young leaves</tissue>
    </source>
</reference>
<keyword evidence="6" id="KW-1015">Disulfide bond</keyword>
<evidence type="ECO:0000313" key="10">
    <source>
        <dbReference type="EMBL" id="PNX87597.1"/>
    </source>
</evidence>
<dbReference type="EMBL" id="ASHM01045781">
    <property type="protein sequence ID" value="PNX84183.1"/>
    <property type="molecule type" value="Genomic_DNA"/>
</dbReference>
<evidence type="ECO:0000256" key="3">
    <source>
        <dbReference type="ARBA" id="ARBA00022525"/>
    </source>
</evidence>
<dbReference type="PANTHER" id="PTHR33136:SF107">
    <property type="entry name" value="RAPID ALKALINIZATION FACTOR"/>
    <property type="match status" value="1"/>
</dbReference>
<dbReference type="OrthoDB" id="1613518at2759"/>
<name>A0A2K3M9Y7_TRIPR</name>
<evidence type="ECO:0000256" key="4">
    <source>
        <dbReference type="ARBA" id="ARBA00022702"/>
    </source>
</evidence>
<dbReference type="InterPro" id="IPR008801">
    <property type="entry name" value="RALF"/>
</dbReference>
<comment type="subcellular location">
    <subcellularLocation>
        <location evidence="1">Secreted</location>
    </subcellularLocation>
</comment>
<dbReference type="EMBL" id="ASHM01054268">
    <property type="protein sequence ID" value="PNX87597.1"/>
    <property type="molecule type" value="Genomic_DNA"/>
</dbReference>
<evidence type="ECO:0000313" key="11">
    <source>
        <dbReference type="Proteomes" id="UP000236291"/>
    </source>
</evidence>
<keyword evidence="3" id="KW-0964">Secreted</keyword>
<evidence type="ECO:0000256" key="7">
    <source>
        <dbReference type="SAM" id="SignalP"/>
    </source>
</evidence>
<dbReference type="Proteomes" id="UP000236291">
    <property type="component" value="Unassembled WGS sequence"/>
</dbReference>
<evidence type="ECO:0000313" key="9">
    <source>
        <dbReference type="EMBL" id="PNX87591.1"/>
    </source>
</evidence>
<evidence type="ECO:0000256" key="2">
    <source>
        <dbReference type="ARBA" id="ARBA00009178"/>
    </source>
</evidence>
<evidence type="ECO:0000313" key="8">
    <source>
        <dbReference type="EMBL" id="PNX84183.1"/>
    </source>
</evidence>
<dbReference type="GO" id="GO:0005576">
    <property type="term" value="C:extracellular region"/>
    <property type="evidence" value="ECO:0007669"/>
    <property type="project" value="UniProtKB-SubCell"/>
</dbReference>